<evidence type="ECO:0000313" key="2">
    <source>
        <dbReference type="EMBL" id="CDM65044.1"/>
    </source>
</evidence>
<dbReference type="PANTHER" id="PTHR43682:SF1">
    <property type="entry name" value="LACTATE UTILIZATION PROTEIN C"/>
    <property type="match status" value="1"/>
</dbReference>
<dbReference type="Pfam" id="PF02589">
    <property type="entry name" value="LUD_dom"/>
    <property type="match status" value="1"/>
</dbReference>
<reference evidence="2 3" key="2">
    <citation type="submission" date="2015-01" db="EMBL/GenBank/DDBJ databases">
        <title>Complete genome sequence of Pyrinomonas methylaliphatogenes type strain K22T.</title>
        <authorList>
            <person name="Lee K.C.Y."/>
            <person name="Power J.F."/>
            <person name="Dunfield P.F."/>
            <person name="Morgan X.C."/>
            <person name="Huttenhower C."/>
            <person name="Stott M.B."/>
        </authorList>
    </citation>
    <scope>NUCLEOTIDE SEQUENCE [LARGE SCALE GENOMIC DNA]</scope>
    <source>
        <strain evidence="2 3">K22</strain>
    </source>
</reference>
<dbReference type="InterPro" id="IPR024185">
    <property type="entry name" value="FTHF_cligase-like_sf"/>
</dbReference>
<dbReference type="InterPro" id="IPR037171">
    <property type="entry name" value="NagB/RpiA_transferase-like"/>
</dbReference>
<organism evidence="2 3">
    <name type="scientific">Pyrinomonas methylaliphatogenes</name>
    <dbReference type="NCBI Taxonomy" id="454194"/>
    <lineage>
        <taxon>Bacteria</taxon>
        <taxon>Pseudomonadati</taxon>
        <taxon>Acidobacteriota</taxon>
        <taxon>Blastocatellia</taxon>
        <taxon>Blastocatellales</taxon>
        <taxon>Pyrinomonadaceae</taxon>
        <taxon>Pyrinomonas</taxon>
    </lineage>
</organism>
<dbReference type="RefSeq" id="WP_041975101.1">
    <property type="nucleotide sequence ID" value="NZ_CBXV010000004.1"/>
</dbReference>
<accession>A0A0B6WXN9</accession>
<dbReference type="PANTHER" id="PTHR43682">
    <property type="entry name" value="LACTATE UTILIZATION PROTEIN C"/>
    <property type="match status" value="1"/>
</dbReference>
<evidence type="ECO:0000313" key="3">
    <source>
        <dbReference type="Proteomes" id="UP000031518"/>
    </source>
</evidence>
<gene>
    <name evidence="2" type="ORF">PYK22_01041</name>
</gene>
<dbReference type="EMBL" id="CBXV010000004">
    <property type="protein sequence ID" value="CDM65044.1"/>
    <property type="molecule type" value="Genomic_DNA"/>
</dbReference>
<dbReference type="AlphaFoldDB" id="A0A0B6WXN9"/>
<dbReference type="OrthoDB" id="9794187at2"/>
<feature type="domain" description="LUD" evidence="1">
    <location>
        <begin position="94"/>
        <end position="189"/>
    </location>
</feature>
<keyword evidence="3" id="KW-1185">Reference proteome</keyword>
<dbReference type="SUPFAM" id="SSF100950">
    <property type="entry name" value="NagB/RpiA/CoA transferase-like"/>
    <property type="match status" value="1"/>
</dbReference>
<proteinExistence type="predicted"/>
<dbReference type="STRING" id="454194.PYK22_01041"/>
<dbReference type="Gene3D" id="3.40.50.10420">
    <property type="entry name" value="NagB/RpiA/CoA transferase-like"/>
    <property type="match status" value="1"/>
</dbReference>
<sequence length="190" mass="21020">MSSRDLILQRIKRNRPSDARLPTVPDFSWPPGIDLVEKFKIALERVGGRAIALSPQADLKEQISILYPGCQRIASRNALLSRIEISDRSSTDELRRIELAVLRGRFGVAENGAVWVPEEEMIHRAVPFIAEHLILLLSRGAIVENMHQAYKLVPPSGYGVFIAGPSKTADIEQSLVIGAHGPRSLTVLLE</sequence>
<evidence type="ECO:0000259" key="1">
    <source>
        <dbReference type="Pfam" id="PF02589"/>
    </source>
</evidence>
<dbReference type="InterPro" id="IPR003741">
    <property type="entry name" value="LUD_dom"/>
</dbReference>
<protein>
    <recommendedName>
        <fullName evidence="1">LUD domain-containing protein</fullName>
    </recommendedName>
</protein>
<name>A0A0B6WXN9_9BACT</name>
<reference evidence="2 3" key="1">
    <citation type="submission" date="2013-12" db="EMBL/GenBank/DDBJ databases">
        <authorList>
            <person name="Stott M."/>
        </authorList>
    </citation>
    <scope>NUCLEOTIDE SEQUENCE [LARGE SCALE GENOMIC DNA]</scope>
    <source>
        <strain evidence="2 3">K22</strain>
    </source>
</reference>
<dbReference type="Proteomes" id="UP000031518">
    <property type="component" value="Unassembled WGS sequence"/>
</dbReference>